<dbReference type="AlphaFoldDB" id="A0A5B8UKW9"/>
<dbReference type="Proteomes" id="UP000321204">
    <property type="component" value="Chromosome"/>
</dbReference>
<keyword evidence="1" id="KW-0732">Signal</keyword>
<dbReference type="Gene3D" id="2.40.160.60">
    <property type="entry name" value="Outer membrane protein transport protein (OMPP1/FadL/TodX)"/>
    <property type="match status" value="1"/>
</dbReference>
<protein>
    <recommendedName>
        <fullName evidence="4">Aromatic hydrocarbon degradation protein</fullName>
    </recommendedName>
</protein>
<dbReference type="KEGG" id="fgg:FSB75_15995"/>
<dbReference type="EMBL" id="CP042433">
    <property type="protein sequence ID" value="QEC57337.1"/>
    <property type="molecule type" value="Genomic_DNA"/>
</dbReference>
<evidence type="ECO:0000313" key="3">
    <source>
        <dbReference type="Proteomes" id="UP000321204"/>
    </source>
</evidence>
<proteinExistence type="predicted"/>
<sequence length="457" mass="50801">MQLANTTLHQHKFFYLSALLFSFTVSSVRAQDNSPYSRYGLGNLYPQTNVINRGMGGVAAAYSDVTSVNYTNPASYAAFQVFTEQHSGKVAQGRVILDAGVNINSRSLTEPNTTQGFTSSEILFSHVYVGIPIRKNWGLAFGIRPITRIAYDISQNGRLYNSTGGNIDSVNTQYTGTGGSFLPTIGTGFGSDHFRVGVNVGYLFGRKEISTHRVFMNDSIQYAASDHTTNTSFGNLFFNAGLQYQADLSKTSILRVGASGNWKQTLKGSQDVLRQTYTRNSVGEELRIDSVFQQSDITGDIIFPASYTAGFMLDNAPGEKTRGWSVGLDYNTTQWNDYRFFGAKDLVQNSWELRAGAQLTPSRSASRYGQFINYRFGVFSGQDYINADKKLPVLGFSFGMGLPLPNYSRLSGQVSMINLGLEYVRRGNNDNKIKENLFRLSIGLNFTDMWFGKRRYD</sequence>
<feature type="chain" id="PRO_5023028706" description="Aromatic hydrocarbon degradation protein" evidence="1">
    <location>
        <begin position="31"/>
        <end position="457"/>
    </location>
</feature>
<organism evidence="2 3">
    <name type="scientific">Flavisolibacter ginsenosidimutans</name>
    <dbReference type="NCBI Taxonomy" id="661481"/>
    <lineage>
        <taxon>Bacteria</taxon>
        <taxon>Pseudomonadati</taxon>
        <taxon>Bacteroidota</taxon>
        <taxon>Chitinophagia</taxon>
        <taxon>Chitinophagales</taxon>
        <taxon>Chitinophagaceae</taxon>
        <taxon>Flavisolibacter</taxon>
    </lineage>
</organism>
<gene>
    <name evidence="2" type="ORF">FSB75_15995</name>
</gene>
<keyword evidence="3" id="KW-1185">Reference proteome</keyword>
<name>A0A5B8UKW9_9BACT</name>
<dbReference type="OrthoDB" id="1491239at2"/>
<dbReference type="RefSeq" id="WP_146789542.1">
    <property type="nucleotide sequence ID" value="NZ_BAABIO010000003.1"/>
</dbReference>
<reference evidence="2 3" key="1">
    <citation type="journal article" date="2015" name="Int. J. Syst. Evol. Microbiol.">
        <title>Flavisolibacter ginsenosidimutans sp. nov., with ginsenoside-converting activity isolated from soil used for cultivating ginseng.</title>
        <authorList>
            <person name="Zhao Y."/>
            <person name="Liu Q."/>
            <person name="Kang M.S."/>
            <person name="Jin F."/>
            <person name="Yu H."/>
            <person name="Im W.T."/>
        </authorList>
    </citation>
    <scope>NUCLEOTIDE SEQUENCE [LARGE SCALE GENOMIC DNA]</scope>
    <source>
        <strain evidence="2 3">Gsoil 636</strain>
    </source>
</reference>
<feature type="signal peptide" evidence="1">
    <location>
        <begin position="1"/>
        <end position="30"/>
    </location>
</feature>
<dbReference type="SUPFAM" id="SSF56935">
    <property type="entry name" value="Porins"/>
    <property type="match status" value="1"/>
</dbReference>
<evidence type="ECO:0000313" key="2">
    <source>
        <dbReference type="EMBL" id="QEC57337.1"/>
    </source>
</evidence>
<evidence type="ECO:0008006" key="4">
    <source>
        <dbReference type="Google" id="ProtNLM"/>
    </source>
</evidence>
<evidence type="ECO:0000256" key="1">
    <source>
        <dbReference type="SAM" id="SignalP"/>
    </source>
</evidence>
<accession>A0A5B8UKW9</accession>